<organism evidence="1 2">
    <name type="scientific">Paenimyroides ceti</name>
    <dbReference type="NCBI Taxonomy" id="395087"/>
    <lineage>
        <taxon>Bacteria</taxon>
        <taxon>Pseudomonadati</taxon>
        <taxon>Bacteroidota</taxon>
        <taxon>Flavobacteriia</taxon>
        <taxon>Flavobacteriales</taxon>
        <taxon>Flavobacteriaceae</taxon>
        <taxon>Paenimyroides</taxon>
    </lineage>
</organism>
<keyword evidence="2" id="KW-1185">Reference proteome</keyword>
<reference evidence="2" key="1">
    <citation type="journal article" date="2019" name="Int. J. Syst. Evol. Microbiol.">
        <title>The Global Catalogue of Microorganisms (GCM) 10K type strain sequencing project: providing services to taxonomists for standard genome sequencing and annotation.</title>
        <authorList>
            <consortium name="The Broad Institute Genomics Platform"/>
            <consortium name="The Broad Institute Genome Sequencing Center for Infectious Disease"/>
            <person name="Wu L."/>
            <person name="Ma J."/>
        </authorList>
    </citation>
    <scope>NUCLEOTIDE SEQUENCE [LARGE SCALE GENOMIC DNA]</scope>
    <source>
        <strain evidence="2">CECT 7184</strain>
    </source>
</reference>
<gene>
    <name evidence="1" type="ORF">QW060_23530</name>
</gene>
<feature type="non-terminal residue" evidence="1">
    <location>
        <position position="83"/>
    </location>
</feature>
<proteinExistence type="predicted"/>
<dbReference type="EMBL" id="JAUFQU010000067">
    <property type="protein sequence ID" value="MDN3709890.1"/>
    <property type="molecule type" value="Genomic_DNA"/>
</dbReference>
<dbReference type="Proteomes" id="UP001242368">
    <property type="component" value="Unassembled WGS sequence"/>
</dbReference>
<evidence type="ECO:0000313" key="1">
    <source>
        <dbReference type="EMBL" id="MDN3709890.1"/>
    </source>
</evidence>
<accession>A0ABT8D075</accession>
<evidence type="ECO:0000313" key="2">
    <source>
        <dbReference type="Proteomes" id="UP001242368"/>
    </source>
</evidence>
<protein>
    <submittedName>
        <fullName evidence="1">Uncharacterized protein</fullName>
    </submittedName>
</protein>
<comment type="caution">
    <text evidence="1">The sequence shown here is derived from an EMBL/GenBank/DDBJ whole genome shotgun (WGS) entry which is preliminary data.</text>
</comment>
<name>A0ABT8D075_9FLAO</name>
<sequence length="83" mass="9695">MAQKIDFSPCQHNIIYANHLKGTMEWNDDGLQIFEINLQPAFFANIYLKIISFNLLKRLLKKVPPVSFKMKTTGLLMKCMRSF</sequence>